<dbReference type="GO" id="GO:0032993">
    <property type="term" value="C:protein-DNA complex"/>
    <property type="evidence" value="ECO:0007669"/>
    <property type="project" value="TreeGrafter"/>
</dbReference>
<gene>
    <name evidence="8" type="ORF">SAMN05443144_103121</name>
</gene>
<dbReference type="GO" id="GO:0000976">
    <property type="term" value="F:transcription cis-regulatory region binding"/>
    <property type="evidence" value="ECO:0007669"/>
    <property type="project" value="TreeGrafter"/>
</dbReference>
<evidence type="ECO:0000313" key="8">
    <source>
        <dbReference type="EMBL" id="SHE76225.1"/>
    </source>
</evidence>
<evidence type="ECO:0000256" key="3">
    <source>
        <dbReference type="ARBA" id="ARBA00023125"/>
    </source>
</evidence>
<dbReference type="Pfam" id="PF00486">
    <property type="entry name" value="Trans_reg_C"/>
    <property type="match status" value="1"/>
</dbReference>
<dbReference type="InterPro" id="IPR011006">
    <property type="entry name" value="CheY-like_superfamily"/>
</dbReference>
<proteinExistence type="predicted"/>
<dbReference type="GO" id="GO:0006355">
    <property type="term" value="P:regulation of DNA-templated transcription"/>
    <property type="evidence" value="ECO:0007669"/>
    <property type="project" value="InterPro"/>
</dbReference>
<keyword evidence="3 5" id="KW-0238">DNA-binding</keyword>
<name>A0A1M4W4Z4_9BACT</name>
<evidence type="ECO:0000256" key="4">
    <source>
        <dbReference type="PROSITE-ProRule" id="PRU00169"/>
    </source>
</evidence>
<dbReference type="STRING" id="1194090.SAMN05443144_103121"/>
<reference evidence="8 9" key="1">
    <citation type="submission" date="2016-11" db="EMBL/GenBank/DDBJ databases">
        <authorList>
            <person name="Jaros S."/>
            <person name="Januszkiewicz K."/>
            <person name="Wedrychowicz H."/>
        </authorList>
    </citation>
    <scope>NUCLEOTIDE SEQUENCE [LARGE SCALE GENOMIC DNA]</scope>
    <source>
        <strain evidence="8 9">DSM 21986</strain>
    </source>
</reference>
<dbReference type="CDD" id="cd17574">
    <property type="entry name" value="REC_OmpR"/>
    <property type="match status" value="1"/>
</dbReference>
<dbReference type="InterPro" id="IPR039420">
    <property type="entry name" value="WalR-like"/>
</dbReference>
<evidence type="ECO:0000256" key="5">
    <source>
        <dbReference type="PROSITE-ProRule" id="PRU01091"/>
    </source>
</evidence>
<feature type="domain" description="OmpR/PhoB-type" evidence="7">
    <location>
        <begin position="132"/>
        <end position="228"/>
    </location>
</feature>
<dbReference type="InterPro" id="IPR001867">
    <property type="entry name" value="OmpR/PhoB-type_DNA-bd"/>
</dbReference>
<dbReference type="OrthoDB" id="9790442at2"/>
<dbReference type="PANTHER" id="PTHR48111">
    <property type="entry name" value="REGULATOR OF RPOS"/>
    <property type="match status" value="1"/>
</dbReference>
<dbReference type="SMART" id="SM00448">
    <property type="entry name" value="REC"/>
    <property type="match status" value="1"/>
</dbReference>
<feature type="domain" description="Response regulatory" evidence="6">
    <location>
        <begin position="6"/>
        <end position="124"/>
    </location>
</feature>
<accession>A0A1M4W4Z4</accession>
<dbReference type="PANTHER" id="PTHR48111:SF40">
    <property type="entry name" value="PHOSPHATE REGULON TRANSCRIPTIONAL REGULATORY PROTEIN PHOB"/>
    <property type="match status" value="1"/>
</dbReference>
<keyword evidence="9" id="KW-1185">Reference proteome</keyword>
<dbReference type="PROSITE" id="PS51755">
    <property type="entry name" value="OMPR_PHOB"/>
    <property type="match status" value="1"/>
</dbReference>
<dbReference type="Gene3D" id="1.10.10.10">
    <property type="entry name" value="Winged helix-like DNA-binding domain superfamily/Winged helix DNA-binding domain"/>
    <property type="match status" value="1"/>
</dbReference>
<dbReference type="GO" id="GO:0000156">
    <property type="term" value="F:phosphorelay response regulator activity"/>
    <property type="evidence" value="ECO:0007669"/>
    <property type="project" value="TreeGrafter"/>
</dbReference>
<dbReference type="PROSITE" id="PS50110">
    <property type="entry name" value="RESPONSE_REGULATORY"/>
    <property type="match status" value="1"/>
</dbReference>
<dbReference type="Pfam" id="PF00072">
    <property type="entry name" value="Response_reg"/>
    <property type="match status" value="1"/>
</dbReference>
<dbReference type="Proteomes" id="UP000184041">
    <property type="component" value="Unassembled WGS sequence"/>
</dbReference>
<dbReference type="InterPro" id="IPR036388">
    <property type="entry name" value="WH-like_DNA-bd_sf"/>
</dbReference>
<evidence type="ECO:0000313" key="9">
    <source>
        <dbReference type="Proteomes" id="UP000184041"/>
    </source>
</evidence>
<dbReference type="Gene3D" id="3.40.50.2300">
    <property type="match status" value="1"/>
</dbReference>
<dbReference type="SMART" id="SM00862">
    <property type="entry name" value="Trans_reg_C"/>
    <property type="match status" value="1"/>
</dbReference>
<dbReference type="SUPFAM" id="SSF52172">
    <property type="entry name" value="CheY-like"/>
    <property type="match status" value="1"/>
</dbReference>
<organism evidence="8 9">
    <name type="scientific">Fodinibius roseus</name>
    <dbReference type="NCBI Taxonomy" id="1194090"/>
    <lineage>
        <taxon>Bacteria</taxon>
        <taxon>Pseudomonadati</taxon>
        <taxon>Balneolota</taxon>
        <taxon>Balneolia</taxon>
        <taxon>Balneolales</taxon>
        <taxon>Balneolaceae</taxon>
        <taxon>Fodinibius</taxon>
    </lineage>
</organism>
<keyword evidence="2" id="KW-0902">Two-component regulatory system</keyword>
<feature type="modified residue" description="4-aspartylphosphate" evidence="4">
    <location>
        <position position="57"/>
    </location>
</feature>
<keyword evidence="1 4" id="KW-0597">Phosphoprotein</keyword>
<evidence type="ECO:0000259" key="7">
    <source>
        <dbReference type="PROSITE" id="PS51755"/>
    </source>
</evidence>
<dbReference type="CDD" id="cd00383">
    <property type="entry name" value="trans_reg_C"/>
    <property type="match status" value="1"/>
</dbReference>
<dbReference type="EMBL" id="FQUS01000003">
    <property type="protein sequence ID" value="SHE76225.1"/>
    <property type="molecule type" value="Genomic_DNA"/>
</dbReference>
<dbReference type="InterPro" id="IPR001789">
    <property type="entry name" value="Sig_transdc_resp-reg_receiver"/>
</dbReference>
<evidence type="ECO:0000256" key="1">
    <source>
        <dbReference type="ARBA" id="ARBA00022553"/>
    </source>
</evidence>
<dbReference type="RefSeq" id="WP_073059615.1">
    <property type="nucleotide sequence ID" value="NZ_FQUS01000003.1"/>
</dbReference>
<sequence>MKPRHSILLVEDEEESAEMLANFLEMNDYEVLVAHEGNRALELIEQHAGEIHLAILDIMVPNVNGKEICRHIRKHPVLHDIPVIFLTAKDEEQDEIEGLELGADDYIPKPASLNLVKAHVESLLRRQSPQKANWLQYGDTYLDTDAKELYVENEKIDLTSTEYTLIELFYKNPKRVYTRQEILEHITEEDRFVFDRTVDVHVKNLRLKMEDAGEIIKTYRGIGYGLNREIVKV</sequence>
<protein>
    <submittedName>
        <fullName evidence="8">Two-component system, OmpR family, phosphate regulon response regulator PhoB</fullName>
    </submittedName>
</protein>
<dbReference type="AlphaFoldDB" id="A0A1M4W4Z4"/>
<evidence type="ECO:0000256" key="2">
    <source>
        <dbReference type="ARBA" id="ARBA00023012"/>
    </source>
</evidence>
<evidence type="ECO:0000259" key="6">
    <source>
        <dbReference type="PROSITE" id="PS50110"/>
    </source>
</evidence>
<feature type="DNA-binding region" description="OmpR/PhoB-type" evidence="5">
    <location>
        <begin position="132"/>
        <end position="228"/>
    </location>
</feature>
<dbReference type="GO" id="GO:0005829">
    <property type="term" value="C:cytosol"/>
    <property type="evidence" value="ECO:0007669"/>
    <property type="project" value="TreeGrafter"/>
</dbReference>